<gene>
    <name evidence="3" type="ORF">ARMSODRAFT_951087</name>
</gene>
<feature type="compositionally biased region" description="Basic and acidic residues" evidence="1">
    <location>
        <begin position="577"/>
        <end position="586"/>
    </location>
</feature>
<proteinExistence type="predicted"/>
<dbReference type="InterPro" id="IPR001849">
    <property type="entry name" value="PH_domain"/>
</dbReference>
<feature type="domain" description="PH" evidence="2">
    <location>
        <begin position="927"/>
        <end position="1032"/>
    </location>
</feature>
<keyword evidence="4" id="KW-1185">Reference proteome</keyword>
<feature type="compositionally biased region" description="Polar residues" evidence="1">
    <location>
        <begin position="229"/>
        <end position="244"/>
    </location>
</feature>
<protein>
    <recommendedName>
        <fullName evidence="2">PH domain-containing protein</fullName>
    </recommendedName>
</protein>
<feature type="compositionally biased region" description="Gly residues" evidence="1">
    <location>
        <begin position="495"/>
        <end position="507"/>
    </location>
</feature>
<dbReference type="Gene3D" id="3.10.20.90">
    <property type="entry name" value="Phosphatidylinositol 3-kinase Catalytic Subunit, Chain A, domain 1"/>
    <property type="match status" value="1"/>
</dbReference>
<dbReference type="Gene3D" id="2.30.29.30">
    <property type="entry name" value="Pleckstrin-homology domain (PH domain)/Phosphotyrosine-binding domain (PTB)"/>
    <property type="match status" value="1"/>
</dbReference>
<feature type="region of interest" description="Disordered" evidence="1">
    <location>
        <begin position="217"/>
        <end position="278"/>
    </location>
</feature>
<feature type="compositionally biased region" description="Basic and acidic residues" evidence="1">
    <location>
        <begin position="683"/>
        <end position="694"/>
    </location>
</feature>
<dbReference type="SUPFAM" id="SSF50729">
    <property type="entry name" value="PH domain-like"/>
    <property type="match status" value="1"/>
</dbReference>
<feature type="compositionally biased region" description="Polar residues" evidence="1">
    <location>
        <begin position="804"/>
        <end position="815"/>
    </location>
</feature>
<dbReference type="CDD" id="cd00821">
    <property type="entry name" value="PH"/>
    <property type="match status" value="1"/>
</dbReference>
<reference evidence="4" key="1">
    <citation type="journal article" date="2017" name="Nat. Ecol. Evol.">
        <title>Genome expansion and lineage-specific genetic innovations in the forest pathogenic fungi Armillaria.</title>
        <authorList>
            <person name="Sipos G."/>
            <person name="Prasanna A.N."/>
            <person name="Walter M.C."/>
            <person name="O'Connor E."/>
            <person name="Balint B."/>
            <person name="Krizsan K."/>
            <person name="Kiss B."/>
            <person name="Hess J."/>
            <person name="Varga T."/>
            <person name="Slot J."/>
            <person name="Riley R."/>
            <person name="Boka B."/>
            <person name="Rigling D."/>
            <person name="Barry K."/>
            <person name="Lee J."/>
            <person name="Mihaltcheva S."/>
            <person name="LaButti K."/>
            <person name="Lipzen A."/>
            <person name="Waldron R."/>
            <person name="Moloney N.M."/>
            <person name="Sperisen C."/>
            <person name="Kredics L."/>
            <person name="Vagvoelgyi C."/>
            <person name="Patrignani A."/>
            <person name="Fitzpatrick D."/>
            <person name="Nagy I."/>
            <person name="Doyle S."/>
            <person name="Anderson J.B."/>
            <person name="Grigoriev I.V."/>
            <person name="Gueldener U."/>
            <person name="Muensterkoetter M."/>
            <person name="Nagy L.G."/>
        </authorList>
    </citation>
    <scope>NUCLEOTIDE SEQUENCE [LARGE SCALE GENOMIC DNA]</scope>
    <source>
        <strain evidence="4">28-4</strain>
    </source>
</reference>
<evidence type="ECO:0000313" key="4">
    <source>
        <dbReference type="Proteomes" id="UP000218334"/>
    </source>
</evidence>
<dbReference type="SUPFAM" id="SSF54236">
    <property type="entry name" value="Ubiquitin-like"/>
    <property type="match status" value="1"/>
</dbReference>
<feature type="region of interest" description="Disordered" evidence="1">
    <location>
        <begin position="656"/>
        <end position="817"/>
    </location>
</feature>
<accession>A0A2H3C9M4</accession>
<evidence type="ECO:0000256" key="1">
    <source>
        <dbReference type="SAM" id="MobiDB-lite"/>
    </source>
</evidence>
<organism evidence="3 4">
    <name type="scientific">Armillaria solidipes</name>
    <dbReference type="NCBI Taxonomy" id="1076256"/>
    <lineage>
        <taxon>Eukaryota</taxon>
        <taxon>Fungi</taxon>
        <taxon>Dikarya</taxon>
        <taxon>Basidiomycota</taxon>
        <taxon>Agaricomycotina</taxon>
        <taxon>Agaricomycetes</taxon>
        <taxon>Agaricomycetidae</taxon>
        <taxon>Agaricales</taxon>
        <taxon>Marasmiineae</taxon>
        <taxon>Physalacriaceae</taxon>
        <taxon>Armillaria</taxon>
    </lineage>
</organism>
<name>A0A2H3C9M4_9AGAR</name>
<feature type="region of interest" description="Disordered" evidence="1">
    <location>
        <begin position="459"/>
        <end position="640"/>
    </location>
</feature>
<dbReference type="PROSITE" id="PS50003">
    <property type="entry name" value="PH_DOMAIN"/>
    <property type="match status" value="1"/>
</dbReference>
<dbReference type="SMART" id="SM00233">
    <property type="entry name" value="PH"/>
    <property type="match status" value="1"/>
</dbReference>
<feature type="compositionally biased region" description="Low complexity" evidence="1">
    <location>
        <begin position="338"/>
        <end position="357"/>
    </location>
</feature>
<dbReference type="InterPro" id="IPR029071">
    <property type="entry name" value="Ubiquitin-like_domsf"/>
</dbReference>
<feature type="compositionally biased region" description="Basic and acidic residues" evidence="1">
    <location>
        <begin position="459"/>
        <end position="474"/>
    </location>
</feature>
<evidence type="ECO:0000313" key="3">
    <source>
        <dbReference type="EMBL" id="PBK75018.1"/>
    </source>
</evidence>
<feature type="compositionally biased region" description="Polar residues" evidence="1">
    <location>
        <begin position="265"/>
        <end position="278"/>
    </location>
</feature>
<dbReference type="PANTHER" id="PTHR38700">
    <property type="entry name" value="YALI0E22418P"/>
    <property type="match status" value="1"/>
</dbReference>
<dbReference type="EMBL" id="KZ293418">
    <property type="protein sequence ID" value="PBK75018.1"/>
    <property type="molecule type" value="Genomic_DNA"/>
</dbReference>
<feature type="region of interest" description="Disordered" evidence="1">
    <location>
        <begin position="338"/>
        <end position="397"/>
    </location>
</feature>
<dbReference type="PANTHER" id="PTHR38700:SF1">
    <property type="entry name" value="PH DOMAIN-CONTAINING PROTEIN"/>
    <property type="match status" value="1"/>
</dbReference>
<feature type="region of interest" description="Disordered" evidence="1">
    <location>
        <begin position="139"/>
        <end position="161"/>
    </location>
</feature>
<sequence length="1085" mass="120158">MDTAFLFYPPLGEPDFAPTPHKPALAFIAIAEPALGKERQHVCFSFEPTRHSLHSYPRISTTCLQPQVMAKKRRSLQSIFVPYSQPASPSSLAANSLDIPHYATLPRRNTNSPPSDLLDDDPFANLSSPLRQAQFCVAQPKSSEANPRSPLAPKCSEPSFTVQPSITRASSSGIIHARPAHQKPAFAPRPSLPTLHTLSKINFVISKKVRRGRVGATLPFEPWDDHPDSQSSGSTTPSQESISKLPTPEHDTLATAESYFPGNKITESPLTTSPTQITDDANADFVDFSDEDDCELFAASPDDEDIDVGFDYTGLAYLEPPNDDLLTHPALSRTLSASLSQSSHSRSISSTSSTSSLGEVYPESRFRDLSPDGSHSDICFPSSSSTESEGDVLHSPPDDFISDAYSWECTPTPPTSMYISDPDVMMFEPGTSVDTITHHDHRSTIMQRDYDWTHEMVDSDARDRRGRDSTRRPDFSGWAPSGNGNGRGHDEKGRGCGNYNGGWGGSGDDGRGGDRKGMRSSFSTPSSSDASSESEDDSEGEYGQGSKAVQPRDSDDDVPLAQRIPTALKAQKTLRLKTKEERDQRRRDRAAHRARQETLRPAGAAAPAPQLMSSTQEAALHASRSIRRPRTQTVSGPARRMPFAVEDLTQRLQHVQAADLRGEPVRSPSPPKVKTLRPMRSFHQPERRRFDEHALVPLPGGPLVRSTTRTRSRAHDDTHISRRVVSEMPADTEQKLYRSTTRSRPRAHEDAPRAYSEMPPDAEVKLARARSRVRSPSRNQTEDAIPPLPRHSEDRKLTKGGGRTSSEQPRATGSTPVPVVKGVVSQQRIFIGDRQSYNMVEIGASTNAGDVVDMVEAQGSLKGRVGTGGWMLWEVAQDFGMERPIRSFELLADVEASWNRDKMVNIFVLKLTTLASLLRRTAIPSVSPLHSGYVEWEIKRGKWSKRWLTLREHSLFLSKRDNGKDEMFLCSLSNFDAYFVTRLHKAPKAFVFALKSTDNLSLFENTADYLHVFSCNKNDGDRWMERILLARSYVLHQERNILFNPKTITGLSRAGTRKGTGRPVQQPLVNVGTADVFEPGSLLRK</sequence>
<dbReference type="Proteomes" id="UP000218334">
    <property type="component" value="Unassembled WGS sequence"/>
</dbReference>
<feature type="compositionally biased region" description="Basic and acidic residues" evidence="1">
    <location>
        <begin position="508"/>
        <end position="517"/>
    </location>
</feature>
<dbReference type="AlphaFoldDB" id="A0A2H3C9M4"/>
<dbReference type="InterPro" id="IPR011993">
    <property type="entry name" value="PH-like_dom_sf"/>
</dbReference>
<evidence type="ECO:0000259" key="2">
    <source>
        <dbReference type="PROSITE" id="PS50003"/>
    </source>
</evidence>
<dbReference type="STRING" id="1076256.A0A2H3C9M4"/>
<feature type="compositionally biased region" description="Low complexity" evidence="1">
    <location>
        <begin position="520"/>
        <end position="531"/>
    </location>
</feature>